<dbReference type="InterPro" id="IPR024434">
    <property type="entry name" value="TSCPD_dom"/>
</dbReference>
<protein>
    <recommendedName>
        <fullName evidence="2">ribonucleoside-diphosphate reductase</fullName>
        <ecNumber evidence="2">1.17.4.1</ecNumber>
    </recommendedName>
</protein>
<dbReference type="EC" id="1.17.4.1" evidence="2"/>
<dbReference type="Proteomes" id="UP000285832">
    <property type="component" value="Unassembled WGS sequence"/>
</dbReference>
<dbReference type="GO" id="GO:0000166">
    <property type="term" value="F:nucleotide binding"/>
    <property type="evidence" value="ECO:0007669"/>
    <property type="project" value="UniProtKB-KW"/>
</dbReference>
<dbReference type="GO" id="GO:0004748">
    <property type="term" value="F:ribonucleoside-diphosphate reductase activity, thioredoxin disulfide as acceptor"/>
    <property type="evidence" value="ECO:0007669"/>
    <property type="project" value="UniProtKB-EC"/>
</dbReference>
<keyword evidence="4" id="KW-0547">Nucleotide-binding</keyword>
<evidence type="ECO:0000256" key="1">
    <source>
        <dbReference type="ARBA" id="ARBA00007405"/>
    </source>
</evidence>
<feature type="domain" description="TSCPD" evidence="6">
    <location>
        <begin position="3"/>
        <end position="77"/>
    </location>
</feature>
<comment type="catalytic activity">
    <reaction evidence="5">
        <text>a 2'-deoxyribonucleoside 5'-diphosphate + [thioredoxin]-disulfide + H2O = a ribonucleoside 5'-diphosphate + [thioredoxin]-dithiol</text>
        <dbReference type="Rhea" id="RHEA:23252"/>
        <dbReference type="Rhea" id="RHEA-COMP:10698"/>
        <dbReference type="Rhea" id="RHEA-COMP:10700"/>
        <dbReference type="ChEBI" id="CHEBI:15377"/>
        <dbReference type="ChEBI" id="CHEBI:29950"/>
        <dbReference type="ChEBI" id="CHEBI:50058"/>
        <dbReference type="ChEBI" id="CHEBI:57930"/>
        <dbReference type="ChEBI" id="CHEBI:73316"/>
        <dbReference type="EC" id="1.17.4.1"/>
    </reaction>
</comment>
<dbReference type="EMBL" id="QSQN01000017">
    <property type="protein sequence ID" value="RGK39856.1"/>
    <property type="molecule type" value="Genomic_DNA"/>
</dbReference>
<evidence type="ECO:0000313" key="10">
    <source>
        <dbReference type="Proteomes" id="UP000260793"/>
    </source>
</evidence>
<dbReference type="EMBL" id="QRMI01000014">
    <property type="protein sequence ID" value="RHJ61839.1"/>
    <property type="molecule type" value="Genomic_DNA"/>
</dbReference>
<keyword evidence="3" id="KW-0237">DNA synthesis</keyword>
<dbReference type="RefSeq" id="WP_005608511.1">
    <property type="nucleotide sequence ID" value="NZ_CABKOA010000047.1"/>
</dbReference>
<evidence type="ECO:0000256" key="4">
    <source>
        <dbReference type="ARBA" id="ARBA00022741"/>
    </source>
</evidence>
<dbReference type="Proteomes" id="UP000284902">
    <property type="component" value="Unassembled WGS sequence"/>
</dbReference>
<name>A0A3E4LRB5_9FIRM</name>
<dbReference type="AlphaFoldDB" id="A0A3E4LRB5"/>
<organism evidence="7 10">
    <name type="scientific">[Ruminococcus] lactaris</name>
    <dbReference type="NCBI Taxonomy" id="46228"/>
    <lineage>
        <taxon>Bacteria</taxon>
        <taxon>Bacillati</taxon>
        <taxon>Bacillota</taxon>
        <taxon>Clostridia</taxon>
        <taxon>Lachnospirales</taxon>
        <taxon>Lachnospiraceae</taxon>
        <taxon>Mediterraneibacter</taxon>
    </lineage>
</organism>
<reference evidence="10 11" key="1">
    <citation type="submission" date="2018-08" db="EMBL/GenBank/DDBJ databases">
        <title>A genome reference for cultivated species of the human gut microbiota.</title>
        <authorList>
            <person name="Zou Y."/>
            <person name="Xue W."/>
            <person name="Luo G."/>
        </authorList>
    </citation>
    <scope>NUCLEOTIDE SEQUENCE [LARGE SCALE GENOMIC DNA]</scope>
    <source>
        <strain evidence="9 12">AM09-9</strain>
        <strain evidence="8 11">AM25-1LB</strain>
        <strain evidence="7 10">TF11-7</strain>
    </source>
</reference>
<proteinExistence type="inferred from homology"/>
<comment type="caution">
    <text evidence="7">The sequence shown here is derived from an EMBL/GenBank/DDBJ whole genome shotgun (WGS) entry which is preliminary data.</text>
</comment>
<dbReference type="NCBIfam" id="TIGR03905">
    <property type="entry name" value="TIGR03905_4_Cys"/>
    <property type="match status" value="1"/>
</dbReference>
<sequence length="80" mass="8740">MDYKTKGVCSQQIHFEIEDNKIHNVSFVGGCNGNLQGISHLVEGMDVDEAISRLEGIQCGFKTTSCPDQLAKALKEAVNK</sequence>
<gene>
    <name evidence="9" type="ORF">DW116_06805</name>
    <name evidence="8" type="ORF">DW672_05670</name>
    <name evidence="7" type="ORF">DXD17_07675</name>
</gene>
<evidence type="ECO:0000313" key="9">
    <source>
        <dbReference type="EMBL" id="RHJ61839.1"/>
    </source>
</evidence>
<evidence type="ECO:0000313" key="7">
    <source>
        <dbReference type="EMBL" id="RGK39856.1"/>
    </source>
</evidence>
<dbReference type="GeneID" id="77332867"/>
<evidence type="ECO:0000256" key="5">
    <source>
        <dbReference type="ARBA" id="ARBA00047754"/>
    </source>
</evidence>
<evidence type="ECO:0000256" key="3">
    <source>
        <dbReference type="ARBA" id="ARBA00022634"/>
    </source>
</evidence>
<dbReference type="InterPro" id="IPR023806">
    <property type="entry name" value="CHP03905"/>
</dbReference>
<evidence type="ECO:0000313" key="12">
    <source>
        <dbReference type="Proteomes" id="UP000285832"/>
    </source>
</evidence>
<evidence type="ECO:0000256" key="2">
    <source>
        <dbReference type="ARBA" id="ARBA00012274"/>
    </source>
</evidence>
<dbReference type="Proteomes" id="UP000260793">
    <property type="component" value="Unassembled WGS sequence"/>
</dbReference>
<dbReference type="GO" id="GO:0071897">
    <property type="term" value="P:DNA biosynthetic process"/>
    <property type="evidence" value="ECO:0007669"/>
    <property type="project" value="UniProtKB-KW"/>
</dbReference>
<accession>A0A3E4LRB5</accession>
<comment type="similarity">
    <text evidence="1">Belongs to the ribonucleoside diphosphate reductase class-2 family.</text>
</comment>
<evidence type="ECO:0000313" key="11">
    <source>
        <dbReference type="Proteomes" id="UP000284902"/>
    </source>
</evidence>
<dbReference type="Pfam" id="PF12637">
    <property type="entry name" value="TSCPD"/>
    <property type="match status" value="1"/>
</dbReference>
<evidence type="ECO:0000313" key="8">
    <source>
        <dbReference type="EMBL" id="RHF61339.1"/>
    </source>
</evidence>
<evidence type="ECO:0000259" key="6">
    <source>
        <dbReference type="Pfam" id="PF12637"/>
    </source>
</evidence>
<dbReference type="EMBL" id="QRHG01000011">
    <property type="protein sequence ID" value="RHF61339.1"/>
    <property type="molecule type" value="Genomic_DNA"/>
</dbReference>